<evidence type="ECO:0000313" key="3">
    <source>
        <dbReference type="Proteomes" id="UP000216225"/>
    </source>
</evidence>
<reference evidence="2 3" key="1">
    <citation type="submission" date="2018-09" db="EMBL/GenBank/DDBJ databases">
        <title>Genome comparison of Alicycliphilus sp. BQ1, a polyurethanolytic bacterium, with its closest phylogenetic relatives Alicycliphilus denitrificans BC and K601, unable to attack polyurethane.</title>
        <authorList>
            <person name="Loza-Tavera H."/>
            <person name="Lozano L."/>
            <person name="Cevallos M."/>
            <person name="Maya-Lucas O."/>
            <person name="Garcia-Mena J."/>
            <person name="Hernandez J."/>
        </authorList>
    </citation>
    <scope>NUCLEOTIDE SEQUENCE [LARGE SCALE GENOMIC DNA]</scope>
    <source>
        <strain evidence="2 3">BQ1</strain>
    </source>
</reference>
<dbReference type="Proteomes" id="UP000216225">
    <property type="component" value="Unassembled WGS sequence"/>
</dbReference>
<dbReference type="PANTHER" id="PTHR42879">
    <property type="entry name" value="3-OXOACYL-(ACYL-CARRIER-PROTEIN) REDUCTASE"/>
    <property type="match status" value="1"/>
</dbReference>
<dbReference type="InterPro" id="IPR002347">
    <property type="entry name" value="SDR_fam"/>
</dbReference>
<dbReference type="Gene3D" id="3.40.50.720">
    <property type="entry name" value="NAD(P)-binding Rossmann-like Domain"/>
    <property type="match status" value="1"/>
</dbReference>
<dbReference type="EMBL" id="NKDB02000001">
    <property type="protein sequence ID" value="RKJ99337.1"/>
    <property type="molecule type" value="Genomic_DNA"/>
</dbReference>
<protein>
    <submittedName>
        <fullName evidence="2">SDR family oxidoreductase</fullName>
    </submittedName>
</protein>
<dbReference type="SUPFAM" id="SSF51735">
    <property type="entry name" value="NAD(P)-binding Rossmann-fold domains"/>
    <property type="match status" value="1"/>
</dbReference>
<dbReference type="PRINTS" id="PR00081">
    <property type="entry name" value="GDHRDH"/>
</dbReference>
<dbReference type="InterPro" id="IPR050259">
    <property type="entry name" value="SDR"/>
</dbReference>
<sequence length="253" mass="26074">MDLRLQGSHVLVTGASRGIGKACVRAFLDEGATVSALARTQQTLEAMAAQMQAGDRLRVFCADLQDAAQAQEAVRRIEAQGGPIQVLVNCAGAARRTPFAQLQPADWHAAMQAKFYSYMHVLTPVVQRMAERGAGAVVNVVGAGGKRANPVHLAGGAANAALMLAGTGLAAAYAPSGVRINTINPGQVRTERLQAQRDAQAAAGGPPLVEPPLGRPAEPEEIAALAVFLASPRASYISGAVIAMDGVALPTVV</sequence>
<dbReference type="InterPro" id="IPR036291">
    <property type="entry name" value="NAD(P)-bd_dom_sf"/>
</dbReference>
<evidence type="ECO:0000256" key="1">
    <source>
        <dbReference type="ARBA" id="ARBA00006484"/>
    </source>
</evidence>
<gene>
    <name evidence="2" type="ORF">CE154_006225</name>
</gene>
<dbReference type="RefSeq" id="WP_094436117.1">
    <property type="nucleotide sequence ID" value="NZ_NKDB02000001.1"/>
</dbReference>
<proteinExistence type="inferred from homology"/>
<comment type="similarity">
    <text evidence="1">Belongs to the short-chain dehydrogenases/reductases (SDR) family.</text>
</comment>
<organism evidence="2 3">
    <name type="scientific">Alicycliphilus denitrificans</name>
    <dbReference type="NCBI Taxonomy" id="179636"/>
    <lineage>
        <taxon>Bacteria</taxon>
        <taxon>Pseudomonadati</taxon>
        <taxon>Pseudomonadota</taxon>
        <taxon>Betaproteobacteria</taxon>
        <taxon>Burkholderiales</taxon>
        <taxon>Comamonadaceae</taxon>
        <taxon>Alicycliphilus</taxon>
    </lineage>
</organism>
<name>A0A3R7IIN9_9BURK</name>
<dbReference type="Pfam" id="PF13561">
    <property type="entry name" value="adh_short_C2"/>
    <property type="match status" value="1"/>
</dbReference>
<dbReference type="AlphaFoldDB" id="A0A3R7IIN9"/>
<accession>A0A3R7IIN9</accession>
<comment type="caution">
    <text evidence="2">The sequence shown here is derived from an EMBL/GenBank/DDBJ whole genome shotgun (WGS) entry which is preliminary data.</text>
</comment>
<evidence type="ECO:0000313" key="2">
    <source>
        <dbReference type="EMBL" id="RKJ99337.1"/>
    </source>
</evidence>